<sequence>MIFDVFLIFHQNEGLFVDDDSDALPKSAIHSSSKAKKAWTEAVEAKRKAEAEVEAAKLKAAEGEVKATRMITRSQLKINAPGAQGNATPKVEGGSNPLPTSGTHSAPKSQVIKNVASTSHAPAQADKEITLFAKYSKWSKNYVPAACIPPMSKNKDFRKKLNEKARQRRQENIEEVRAYDRERRQKNIEKVRARDRERWARIKDEENEKRRWRYRHDKDFREKCIKECWQWRQNQAANRELLTPEDPIHNLYLWVAMGKGGFWERVRYAGRTVQSVKARWQGHKKSGKRDEERYKDRMVKKIAWMKKVKSGQIRAKIVHIGGLTEAEVELAEYSIVSQLWEEFGKEHLLNKKTPKIQALTRDQIKEVAEDFMESASSLQPPSTSACLLPASVHFRLPPSTSFQPPSTSVCLRLPPSTSICLRPPPSSLRLPPSTSFQPPSTSIRLPPVSARCLPPSAVVLHPRPSSSLHPQSFSCRALLSVTVQPTLLPCSDRSSALF</sequence>
<evidence type="ECO:0000256" key="1">
    <source>
        <dbReference type="SAM" id="Coils"/>
    </source>
</evidence>
<evidence type="ECO:0000256" key="2">
    <source>
        <dbReference type="SAM" id="MobiDB-lite"/>
    </source>
</evidence>
<evidence type="ECO:0000313" key="4">
    <source>
        <dbReference type="Proteomes" id="UP000218231"/>
    </source>
</evidence>
<feature type="coiled-coil region" evidence="1">
    <location>
        <begin position="154"/>
        <end position="182"/>
    </location>
</feature>
<dbReference type="Proteomes" id="UP000218231">
    <property type="component" value="Unassembled WGS sequence"/>
</dbReference>
<dbReference type="AlphaFoldDB" id="A0A2A2KBN1"/>
<evidence type="ECO:0000313" key="3">
    <source>
        <dbReference type="EMBL" id="PAV71345.1"/>
    </source>
</evidence>
<feature type="region of interest" description="Disordered" evidence="2">
    <location>
        <begin position="76"/>
        <end position="107"/>
    </location>
</feature>
<proteinExistence type="predicted"/>
<dbReference type="EMBL" id="LIAE01009073">
    <property type="protein sequence ID" value="PAV71345.1"/>
    <property type="molecule type" value="Genomic_DNA"/>
</dbReference>
<comment type="caution">
    <text evidence="3">The sequence shown here is derived from an EMBL/GenBank/DDBJ whole genome shotgun (WGS) entry which is preliminary data.</text>
</comment>
<reference evidence="3 4" key="1">
    <citation type="journal article" date="2017" name="Curr. Biol.">
        <title>Genome architecture and evolution of a unichromosomal asexual nematode.</title>
        <authorList>
            <person name="Fradin H."/>
            <person name="Zegar C."/>
            <person name="Gutwein M."/>
            <person name="Lucas J."/>
            <person name="Kovtun M."/>
            <person name="Corcoran D."/>
            <person name="Baugh L.R."/>
            <person name="Kiontke K."/>
            <person name="Gunsalus K."/>
            <person name="Fitch D.H."/>
            <person name="Piano F."/>
        </authorList>
    </citation>
    <scope>NUCLEOTIDE SEQUENCE [LARGE SCALE GENOMIC DNA]</scope>
    <source>
        <strain evidence="3">PF1309</strain>
    </source>
</reference>
<organism evidence="3 4">
    <name type="scientific">Diploscapter pachys</name>
    <dbReference type="NCBI Taxonomy" id="2018661"/>
    <lineage>
        <taxon>Eukaryota</taxon>
        <taxon>Metazoa</taxon>
        <taxon>Ecdysozoa</taxon>
        <taxon>Nematoda</taxon>
        <taxon>Chromadorea</taxon>
        <taxon>Rhabditida</taxon>
        <taxon>Rhabditina</taxon>
        <taxon>Rhabditomorpha</taxon>
        <taxon>Rhabditoidea</taxon>
        <taxon>Rhabditidae</taxon>
        <taxon>Diploscapter</taxon>
    </lineage>
</organism>
<accession>A0A2A2KBN1</accession>
<protein>
    <submittedName>
        <fullName evidence="3">Uncharacterized protein</fullName>
    </submittedName>
</protein>
<name>A0A2A2KBN1_9BILA</name>
<feature type="compositionally biased region" description="Polar residues" evidence="2">
    <location>
        <begin position="97"/>
        <end position="107"/>
    </location>
</feature>
<gene>
    <name evidence="3" type="ORF">WR25_17672</name>
</gene>
<keyword evidence="1" id="KW-0175">Coiled coil</keyword>
<keyword evidence="4" id="KW-1185">Reference proteome</keyword>